<protein>
    <submittedName>
        <fullName evidence="1">Uncharacterized protein</fullName>
    </submittedName>
</protein>
<evidence type="ECO:0000313" key="1">
    <source>
        <dbReference type="EMBL" id="TFK62136.1"/>
    </source>
</evidence>
<evidence type="ECO:0000313" key="2">
    <source>
        <dbReference type="Proteomes" id="UP000308600"/>
    </source>
</evidence>
<dbReference type="EMBL" id="ML208603">
    <property type="protein sequence ID" value="TFK62136.1"/>
    <property type="molecule type" value="Genomic_DNA"/>
</dbReference>
<keyword evidence="2" id="KW-1185">Reference proteome</keyword>
<organism evidence="1 2">
    <name type="scientific">Pluteus cervinus</name>
    <dbReference type="NCBI Taxonomy" id="181527"/>
    <lineage>
        <taxon>Eukaryota</taxon>
        <taxon>Fungi</taxon>
        <taxon>Dikarya</taxon>
        <taxon>Basidiomycota</taxon>
        <taxon>Agaricomycotina</taxon>
        <taxon>Agaricomycetes</taxon>
        <taxon>Agaricomycetidae</taxon>
        <taxon>Agaricales</taxon>
        <taxon>Pluteineae</taxon>
        <taxon>Pluteaceae</taxon>
        <taxon>Pluteus</taxon>
    </lineage>
</organism>
<name>A0ACD3A902_9AGAR</name>
<reference evidence="1 2" key="1">
    <citation type="journal article" date="2019" name="Nat. Ecol. Evol.">
        <title>Megaphylogeny resolves global patterns of mushroom evolution.</title>
        <authorList>
            <person name="Varga T."/>
            <person name="Krizsan K."/>
            <person name="Foldi C."/>
            <person name="Dima B."/>
            <person name="Sanchez-Garcia M."/>
            <person name="Sanchez-Ramirez S."/>
            <person name="Szollosi G.J."/>
            <person name="Szarkandi J.G."/>
            <person name="Papp V."/>
            <person name="Albert L."/>
            <person name="Andreopoulos W."/>
            <person name="Angelini C."/>
            <person name="Antonin V."/>
            <person name="Barry K.W."/>
            <person name="Bougher N.L."/>
            <person name="Buchanan P."/>
            <person name="Buyck B."/>
            <person name="Bense V."/>
            <person name="Catcheside P."/>
            <person name="Chovatia M."/>
            <person name="Cooper J."/>
            <person name="Damon W."/>
            <person name="Desjardin D."/>
            <person name="Finy P."/>
            <person name="Geml J."/>
            <person name="Haridas S."/>
            <person name="Hughes K."/>
            <person name="Justo A."/>
            <person name="Karasinski D."/>
            <person name="Kautmanova I."/>
            <person name="Kiss B."/>
            <person name="Kocsube S."/>
            <person name="Kotiranta H."/>
            <person name="LaButti K.M."/>
            <person name="Lechner B.E."/>
            <person name="Liimatainen K."/>
            <person name="Lipzen A."/>
            <person name="Lukacs Z."/>
            <person name="Mihaltcheva S."/>
            <person name="Morgado L.N."/>
            <person name="Niskanen T."/>
            <person name="Noordeloos M.E."/>
            <person name="Ohm R.A."/>
            <person name="Ortiz-Santana B."/>
            <person name="Ovrebo C."/>
            <person name="Racz N."/>
            <person name="Riley R."/>
            <person name="Savchenko A."/>
            <person name="Shiryaev A."/>
            <person name="Soop K."/>
            <person name="Spirin V."/>
            <person name="Szebenyi C."/>
            <person name="Tomsovsky M."/>
            <person name="Tulloss R.E."/>
            <person name="Uehling J."/>
            <person name="Grigoriev I.V."/>
            <person name="Vagvolgyi C."/>
            <person name="Papp T."/>
            <person name="Martin F.M."/>
            <person name="Miettinen O."/>
            <person name="Hibbett D.S."/>
            <person name="Nagy L.G."/>
        </authorList>
    </citation>
    <scope>NUCLEOTIDE SEQUENCE [LARGE SCALE GENOMIC DNA]</scope>
    <source>
        <strain evidence="1 2">NL-1719</strain>
    </source>
</reference>
<accession>A0ACD3A902</accession>
<sequence>MASSSSKIKKAKPGAVIAKLDEASKQTAASKKSPSKSKANVKKVVAQSPPSAINPDIGKSLTKGKAKAKAKRDPSPPVMISSDSSDLEVIDGGAEDLDMEIVEGESETYQDEDDEQGSDAIDRKRKRTERGRLLDEEEKAAAEDSDFSLPESPSKPLKTGNKKAPVAKARKLQTVATRSTRAKRVPPSKVPATPPPPPSSSVPSTPARQPVTPSSPNKSKAGTTTTRATRKLKQNVDEEDQELQPAFEGSAIPLPSFGELQGLVDSSMDGPQDNGTDLNAHLDDAILPDPPGFATKLRSSATYDQECQGLQAAAAAVAGLELVKQGMDIADFRCLKKGITFDPVNIYFSYFNIDPAAMPEYAIGIIPGVVETSNIHSDFVAERTTTYTNSTYNNTSRAVHALTLLPIEEVYQPSANLWGHRVGSDIVNGALTSSGALIFKTKPADANAAPIAAVWFKPEPMLIEWFGLLKPIWYQAGLNRRLLEVVEWEVETG</sequence>
<gene>
    <name evidence="1" type="ORF">BDN72DRAFT_863064</name>
</gene>
<dbReference type="Proteomes" id="UP000308600">
    <property type="component" value="Unassembled WGS sequence"/>
</dbReference>
<proteinExistence type="predicted"/>